<evidence type="ECO:0008006" key="4">
    <source>
        <dbReference type="Google" id="ProtNLM"/>
    </source>
</evidence>
<dbReference type="Gene3D" id="2.100.10.20">
    <property type="entry name" value="Vitelline membrane outer layer protein I (VOMI)"/>
    <property type="match status" value="1"/>
</dbReference>
<dbReference type="InterPro" id="IPR036706">
    <property type="entry name" value="VOMI_sf"/>
</dbReference>
<dbReference type="PANTHER" id="PTHR18841:SF0">
    <property type="entry name" value="VITELLINE MEMBRANE OUTER LAYER 1 HOMOLOG A-RELATED"/>
    <property type="match status" value="1"/>
</dbReference>
<proteinExistence type="predicted"/>
<protein>
    <recommendedName>
        <fullName evidence="4">Vitelline membrane outer layer protein 1</fullName>
    </recommendedName>
</protein>
<dbReference type="SUPFAM" id="SSF51092">
    <property type="entry name" value="Vitelline membrane outer protein-I (VMO-I)"/>
    <property type="match status" value="1"/>
</dbReference>
<dbReference type="EMBL" id="CAJNOK010025191">
    <property type="protein sequence ID" value="CAF1387027.1"/>
    <property type="molecule type" value="Genomic_DNA"/>
</dbReference>
<dbReference type="InterPro" id="IPR005515">
    <property type="entry name" value="VOMI"/>
</dbReference>
<dbReference type="PANTHER" id="PTHR18841">
    <property type="entry name" value="VITELLINE MEMBRANE OUTER LAYER PROTEIN I-RELATED"/>
    <property type="match status" value="1"/>
</dbReference>
<evidence type="ECO:0000313" key="3">
    <source>
        <dbReference type="Proteomes" id="UP000682733"/>
    </source>
</evidence>
<reference evidence="2" key="1">
    <citation type="submission" date="2021-02" db="EMBL/GenBank/DDBJ databases">
        <authorList>
            <person name="Nowell W R."/>
        </authorList>
    </citation>
    <scope>NUCLEOTIDE SEQUENCE</scope>
</reference>
<organism evidence="2 3">
    <name type="scientific">Didymodactylos carnosus</name>
    <dbReference type="NCBI Taxonomy" id="1234261"/>
    <lineage>
        <taxon>Eukaryota</taxon>
        <taxon>Metazoa</taxon>
        <taxon>Spiralia</taxon>
        <taxon>Gnathifera</taxon>
        <taxon>Rotifera</taxon>
        <taxon>Eurotatoria</taxon>
        <taxon>Bdelloidea</taxon>
        <taxon>Philodinida</taxon>
        <taxon>Philodinidae</taxon>
        <taxon>Didymodactylos</taxon>
    </lineage>
</organism>
<dbReference type="Proteomes" id="UP000682733">
    <property type="component" value="Unassembled WGS sequence"/>
</dbReference>
<dbReference type="Pfam" id="PF03762">
    <property type="entry name" value="VOMI"/>
    <property type="match status" value="1"/>
</dbReference>
<comment type="caution">
    <text evidence="2">The sequence shown here is derived from an EMBL/GenBank/DDBJ whole genome shotgun (WGS) entry which is preliminary data.</text>
</comment>
<accession>A0A8S2S121</accession>
<evidence type="ECO:0000313" key="2">
    <source>
        <dbReference type="EMBL" id="CAF4194919.1"/>
    </source>
</evidence>
<dbReference type="Proteomes" id="UP000677228">
    <property type="component" value="Unassembled WGS sequence"/>
</dbReference>
<sequence>MLPAHGKWGSERGWGYCSVNKWAIGFAQKVEANRARADDTAMNSLKLVCASFDGSAKEHVVSVEGHWGDWGDFVYCPGDSGNFLSGAEFKIEKPQGAGIGAQDDTAANDVRFNCSKSTTTLTATNGEKWGTWRGMVTCPINAAICGFSLIWEDNQHGLDDTAANGAKFQCCWISMLILLDL</sequence>
<name>A0A8S2S121_9BILA</name>
<dbReference type="AlphaFoldDB" id="A0A8S2S121"/>
<dbReference type="EMBL" id="CAJOBA010046899">
    <property type="protein sequence ID" value="CAF4194919.1"/>
    <property type="molecule type" value="Genomic_DNA"/>
</dbReference>
<dbReference type="GO" id="GO:0005615">
    <property type="term" value="C:extracellular space"/>
    <property type="evidence" value="ECO:0007669"/>
    <property type="project" value="TreeGrafter"/>
</dbReference>
<evidence type="ECO:0000313" key="1">
    <source>
        <dbReference type="EMBL" id="CAF1387027.1"/>
    </source>
</evidence>
<gene>
    <name evidence="1" type="ORF">OVA965_LOCUS32381</name>
    <name evidence="2" type="ORF">TMI583_LOCUS33243</name>
</gene>